<dbReference type="Pfam" id="PF05869">
    <property type="entry name" value="Dam"/>
    <property type="match status" value="1"/>
</dbReference>
<reference evidence="1" key="1">
    <citation type="journal article" date="2015" name="Nature">
        <title>Complex archaea that bridge the gap between prokaryotes and eukaryotes.</title>
        <authorList>
            <person name="Spang A."/>
            <person name="Saw J.H."/>
            <person name="Jorgensen S.L."/>
            <person name="Zaremba-Niedzwiedzka K."/>
            <person name="Martijn J."/>
            <person name="Lind A.E."/>
            <person name="van Eijk R."/>
            <person name="Schleper C."/>
            <person name="Guy L."/>
            <person name="Ettema T.J."/>
        </authorList>
    </citation>
    <scope>NUCLEOTIDE SEQUENCE</scope>
</reference>
<evidence type="ECO:0008006" key="2">
    <source>
        <dbReference type="Google" id="ProtNLM"/>
    </source>
</evidence>
<comment type="caution">
    <text evidence="1">The sequence shown here is derived from an EMBL/GenBank/DDBJ whole genome shotgun (WGS) entry which is preliminary data.</text>
</comment>
<organism evidence="1">
    <name type="scientific">marine sediment metagenome</name>
    <dbReference type="NCBI Taxonomy" id="412755"/>
    <lineage>
        <taxon>unclassified sequences</taxon>
        <taxon>metagenomes</taxon>
        <taxon>ecological metagenomes</taxon>
    </lineage>
</organism>
<dbReference type="EMBL" id="LAZR01000377">
    <property type="protein sequence ID" value="KKN71725.1"/>
    <property type="molecule type" value="Genomic_DNA"/>
</dbReference>
<proteinExistence type="predicted"/>
<gene>
    <name evidence="1" type="ORF">LCGC14_0417910</name>
</gene>
<protein>
    <recommendedName>
        <fullName evidence="2">DNA N-6-adenine-methyltransferase (Dam)</fullName>
    </recommendedName>
</protein>
<dbReference type="GO" id="GO:0009307">
    <property type="term" value="P:DNA restriction-modification system"/>
    <property type="evidence" value="ECO:0007669"/>
    <property type="project" value="InterPro"/>
</dbReference>
<evidence type="ECO:0000313" key="1">
    <source>
        <dbReference type="EMBL" id="KKN71725.1"/>
    </source>
</evidence>
<dbReference type="InterPro" id="IPR008593">
    <property type="entry name" value="Dam_MeTrfase"/>
</dbReference>
<dbReference type="GO" id="GO:0003677">
    <property type="term" value="F:DNA binding"/>
    <property type="evidence" value="ECO:0007669"/>
    <property type="project" value="InterPro"/>
</dbReference>
<dbReference type="GO" id="GO:0009007">
    <property type="term" value="F:site-specific DNA-methyltransferase (adenine-specific) activity"/>
    <property type="evidence" value="ECO:0007669"/>
    <property type="project" value="InterPro"/>
</dbReference>
<dbReference type="AlphaFoldDB" id="A0A0F9SRV2"/>
<sequence length="137" mass="15652">MTPEQLKKEFWITPPEIYKSLDDEFHFDFDPCPYPFNGIDGTETNWGKSTYLNPPFRKSDGRFGKGPTAFIRKAIEENKKGKTVVVIINTMSYINLLLEAGAEMRSMGRVKWLDGQTGEPWKSPSNTTLFVLRGKNV</sequence>
<accession>A0A0F9SRV2</accession>
<name>A0A0F9SRV2_9ZZZZ</name>